<sequence length="100" mass="11390">MISHEFLLVANAIICGVLSLRVLLFRREGSRHRWWGGWLAYLVIVVAASIPIRIFYGHYTTVDWGDVILNGVFLAAMLKTKGNVVQIFKIARGPHHEDFQ</sequence>
<accession>A0A090UZ92</accession>
<feature type="transmembrane region" description="Helical" evidence="1">
    <location>
        <begin position="36"/>
        <end position="56"/>
    </location>
</feature>
<evidence type="ECO:0000256" key="1">
    <source>
        <dbReference type="SAM" id="Phobius"/>
    </source>
</evidence>
<keyword evidence="1" id="KW-1133">Transmembrane helix</keyword>
<dbReference type="InterPro" id="IPR008473">
    <property type="entry name" value="Phage_holin_3_7"/>
</dbReference>
<comment type="caution">
    <text evidence="2">The sequence shown here is derived from an EMBL/GenBank/DDBJ whole genome shotgun (WGS) entry which is preliminary data.</text>
</comment>
<keyword evidence="1" id="KW-0472">Membrane</keyword>
<protein>
    <recommendedName>
        <fullName evidence="4">Phage holin</fullName>
    </recommendedName>
</protein>
<evidence type="ECO:0000313" key="2">
    <source>
        <dbReference type="EMBL" id="GAL57178.1"/>
    </source>
</evidence>
<name>A0A090UZ92_PSEVU</name>
<gene>
    <name evidence="2" type="ORF">EV102420_06_00540</name>
</gene>
<dbReference type="OrthoDB" id="6455699at2"/>
<dbReference type="eggNOG" id="ENOG5033BVV">
    <property type="taxonomic scope" value="Bacteria"/>
</dbReference>
<feature type="transmembrane region" description="Helical" evidence="1">
    <location>
        <begin position="6"/>
        <end position="24"/>
    </location>
</feature>
<evidence type="ECO:0000313" key="3">
    <source>
        <dbReference type="Proteomes" id="UP000029462"/>
    </source>
</evidence>
<reference evidence="2 3" key="1">
    <citation type="submission" date="2014-09" db="EMBL/GenBank/DDBJ databases">
        <title>Whole genome shotgun sequence of Escherichia vulneris NBRC 102420.</title>
        <authorList>
            <person name="Yoshida Y."/>
            <person name="Hosoyama A."/>
            <person name="Tsuchikane K."/>
            <person name="Ohji S."/>
            <person name="Ichikawa N."/>
            <person name="Kimura A."/>
            <person name="Yamazoe A."/>
            <person name="Ezaki T."/>
            <person name="Fujita N."/>
        </authorList>
    </citation>
    <scope>NUCLEOTIDE SEQUENCE [LARGE SCALE GENOMIC DNA]</scope>
    <source>
        <strain evidence="2 3">NBRC 102420</strain>
    </source>
</reference>
<proteinExistence type="predicted"/>
<dbReference type="STRING" id="1115515.EV102420_06_00540"/>
<dbReference type="AlphaFoldDB" id="A0A090UZ92"/>
<keyword evidence="3" id="KW-1185">Reference proteome</keyword>
<organism evidence="2 3">
    <name type="scientific">Pseudescherichia vulneris NBRC 102420</name>
    <dbReference type="NCBI Taxonomy" id="1115515"/>
    <lineage>
        <taxon>Bacteria</taxon>
        <taxon>Pseudomonadati</taxon>
        <taxon>Pseudomonadota</taxon>
        <taxon>Gammaproteobacteria</taxon>
        <taxon>Enterobacterales</taxon>
        <taxon>Enterobacteriaceae</taxon>
        <taxon>Pseudescherichia</taxon>
    </lineage>
</organism>
<dbReference type="EMBL" id="BBMZ01000006">
    <property type="protein sequence ID" value="GAL57178.1"/>
    <property type="molecule type" value="Genomic_DNA"/>
</dbReference>
<dbReference type="Proteomes" id="UP000029462">
    <property type="component" value="Unassembled WGS sequence"/>
</dbReference>
<dbReference type="RefSeq" id="WP_042389244.1">
    <property type="nucleotide sequence ID" value="NZ_BBMZ01000006.1"/>
</dbReference>
<keyword evidence="1" id="KW-0812">Transmembrane</keyword>
<dbReference type="Pfam" id="PF05449">
    <property type="entry name" value="Phage_holin_3_7"/>
    <property type="match status" value="1"/>
</dbReference>
<evidence type="ECO:0008006" key="4">
    <source>
        <dbReference type="Google" id="ProtNLM"/>
    </source>
</evidence>